<organism evidence="1">
    <name type="scientific">marine sediment metagenome</name>
    <dbReference type="NCBI Taxonomy" id="412755"/>
    <lineage>
        <taxon>unclassified sequences</taxon>
        <taxon>metagenomes</taxon>
        <taxon>ecological metagenomes</taxon>
    </lineage>
</organism>
<gene>
    <name evidence="1" type="ORF">S06H3_44020</name>
</gene>
<reference evidence="1" key="1">
    <citation type="journal article" date="2014" name="Front. Microbiol.">
        <title>High frequency of phylogenetically diverse reductive dehalogenase-homologous genes in deep subseafloor sedimentary metagenomes.</title>
        <authorList>
            <person name="Kawai M."/>
            <person name="Futagami T."/>
            <person name="Toyoda A."/>
            <person name="Takaki Y."/>
            <person name="Nishi S."/>
            <person name="Hori S."/>
            <person name="Arai W."/>
            <person name="Tsubouchi T."/>
            <person name="Morono Y."/>
            <person name="Uchiyama I."/>
            <person name="Ito T."/>
            <person name="Fujiyama A."/>
            <person name="Inagaki F."/>
            <person name="Takami H."/>
        </authorList>
    </citation>
    <scope>NUCLEOTIDE SEQUENCE</scope>
    <source>
        <strain evidence="1">Expedition CK06-06</strain>
    </source>
</reference>
<dbReference type="EMBL" id="BARV01027348">
    <property type="protein sequence ID" value="GAI36267.1"/>
    <property type="molecule type" value="Genomic_DNA"/>
</dbReference>
<comment type="caution">
    <text evidence="1">The sequence shown here is derived from an EMBL/GenBank/DDBJ whole genome shotgun (WGS) entry which is preliminary data.</text>
</comment>
<accession>X1MX23</accession>
<feature type="non-terminal residue" evidence="1">
    <location>
        <position position="1"/>
    </location>
</feature>
<evidence type="ECO:0000313" key="1">
    <source>
        <dbReference type="EMBL" id="GAI36267.1"/>
    </source>
</evidence>
<sequence>VLGGVLVLGLLLLMPGIVQAMTPTVLLFR</sequence>
<dbReference type="AlphaFoldDB" id="X1MX23"/>
<proteinExistence type="predicted"/>
<protein>
    <submittedName>
        <fullName evidence="1">Uncharacterized protein</fullName>
    </submittedName>
</protein>
<name>X1MX23_9ZZZZ</name>